<comment type="subcellular location">
    <subcellularLocation>
        <location evidence="1 5">Nucleus</location>
    </subcellularLocation>
</comment>
<dbReference type="InterPro" id="IPR011598">
    <property type="entry name" value="bHLH_dom"/>
</dbReference>
<sequence length="419" mass="47105">MDEHFVISSSSTSSSPIIPNLQDSPPNLSSTLQFLLQSQPFWWNYAILWQTCNTTQTLTLTWAEGHFHGFKNPPKKPNKKPVTVDEYVDAEGSSMDDVVSDVEWFYMTSPVKSYQIRQGGILSKAYTSRSLVWLSGSHSLGSYKCDRVKEAEAHGLETLVIIPVSNGVLELGSLELIEENWALVQQANLLFGPMTFSDQQISPMCLSESSHDSNRLMNLDKVEKRKGKRCGQGNRGPPTTMGNHVEAERQRREKMNSRFYALRSVVPYVSKMDKASLLGDTVAYINELKSKIQSLESEIEVTRECAKKSDYCSTSMLVEDVNILTGSSENNSKEISTRISPVVEVKMVGNEAIIRVQCENINYPCARLMNVLKELNVGIQHATMSTLNDLMLQDVVIARVPKEIRSEDDLKDVILRRLE</sequence>
<evidence type="ECO:0000256" key="1">
    <source>
        <dbReference type="ARBA" id="ARBA00004123"/>
    </source>
</evidence>
<name>A0AAW1MAT0_SAPOF</name>
<evidence type="ECO:0000256" key="2">
    <source>
        <dbReference type="ARBA" id="ARBA00023015"/>
    </source>
</evidence>
<keyword evidence="2 5" id="KW-0805">Transcription regulation</keyword>
<evidence type="ECO:0000256" key="4">
    <source>
        <dbReference type="ARBA" id="ARBA00023242"/>
    </source>
</evidence>
<dbReference type="GO" id="GO:0005634">
    <property type="term" value="C:nucleus"/>
    <property type="evidence" value="ECO:0007669"/>
    <property type="project" value="UniProtKB-SubCell"/>
</dbReference>
<dbReference type="GO" id="GO:0003700">
    <property type="term" value="F:DNA-binding transcription factor activity"/>
    <property type="evidence" value="ECO:0007669"/>
    <property type="project" value="InterPro"/>
</dbReference>
<feature type="region of interest" description="Disordered" evidence="6">
    <location>
        <begin position="224"/>
        <end position="250"/>
    </location>
</feature>
<keyword evidence="3 5" id="KW-0804">Transcription</keyword>
<evidence type="ECO:0000313" key="8">
    <source>
        <dbReference type="EMBL" id="KAK9743218.1"/>
    </source>
</evidence>
<dbReference type="PANTHER" id="PTHR11514">
    <property type="entry name" value="MYC"/>
    <property type="match status" value="1"/>
</dbReference>
<evidence type="ECO:0000313" key="9">
    <source>
        <dbReference type="Proteomes" id="UP001443914"/>
    </source>
</evidence>
<dbReference type="SUPFAM" id="SSF47459">
    <property type="entry name" value="HLH, helix-loop-helix DNA-binding domain"/>
    <property type="match status" value="1"/>
</dbReference>
<dbReference type="Pfam" id="PF14215">
    <property type="entry name" value="bHLH-MYC_N"/>
    <property type="match status" value="1"/>
</dbReference>
<proteinExistence type="predicted"/>
<dbReference type="InterPro" id="IPR054502">
    <property type="entry name" value="bHLH-TF_ACT-like_plant"/>
</dbReference>
<dbReference type="Pfam" id="PF22754">
    <property type="entry name" value="bHLH-TF_ACT-like_plant"/>
    <property type="match status" value="1"/>
</dbReference>
<dbReference type="PANTHER" id="PTHR11514:SF40">
    <property type="entry name" value="TRANSCRIPTION FACTOR BHLH14"/>
    <property type="match status" value="1"/>
</dbReference>
<dbReference type="Proteomes" id="UP001443914">
    <property type="component" value="Unassembled WGS sequence"/>
</dbReference>
<protein>
    <recommendedName>
        <fullName evidence="5">Transcription factor</fullName>
        <shortName evidence="5">bHLH transcription factor</shortName>
    </recommendedName>
    <alternativeName>
        <fullName evidence="5">Basic helix-loop-helix protein</fullName>
    </alternativeName>
</protein>
<dbReference type="SMART" id="SM00353">
    <property type="entry name" value="HLH"/>
    <property type="match status" value="1"/>
</dbReference>
<evidence type="ECO:0000256" key="5">
    <source>
        <dbReference type="RuleBase" id="RU369104"/>
    </source>
</evidence>
<reference evidence="8" key="1">
    <citation type="submission" date="2024-03" db="EMBL/GenBank/DDBJ databases">
        <title>WGS assembly of Saponaria officinalis var. Norfolk2.</title>
        <authorList>
            <person name="Jenkins J."/>
            <person name="Shu S."/>
            <person name="Grimwood J."/>
            <person name="Barry K."/>
            <person name="Goodstein D."/>
            <person name="Schmutz J."/>
            <person name="Leebens-Mack J."/>
            <person name="Osbourn A."/>
        </authorList>
    </citation>
    <scope>NUCLEOTIDE SEQUENCE [LARGE SCALE GENOMIC DNA]</scope>
    <source>
        <strain evidence="8">JIC</strain>
    </source>
</reference>
<gene>
    <name evidence="8" type="ORF">RND81_03G225400</name>
</gene>
<dbReference type="InterPro" id="IPR025610">
    <property type="entry name" value="MYC/MYB_N"/>
</dbReference>
<accession>A0AAW1MAT0</accession>
<evidence type="ECO:0000259" key="7">
    <source>
        <dbReference type="PROSITE" id="PS50888"/>
    </source>
</evidence>
<keyword evidence="9" id="KW-1185">Reference proteome</keyword>
<dbReference type="AlphaFoldDB" id="A0AAW1MAT0"/>
<dbReference type="PROSITE" id="PS50888">
    <property type="entry name" value="BHLH"/>
    <property type="match status" value="1"/>
</dbReference>
<comment type="caution">
    <text evidence="8">The sequence shown here is derived from an EMBL/GenBank/DDBJ whole genome shotgun (WGS) entry which is preliminary data.</text>
</comment>
<dbReference type="InterPro" id="IPR045084">
    <property type="entry name" value="AIB/MYC-like"/>
</dbReference>
<feature type="domain" description="BHLH" evidence="7">
    <location>
        <begin position="239"/>
        <end position="288"/>
    </location>
</feature>
<evidence type="ECO:0000256" key="6">
    <source>
        <dbReference type="SAM" id="MobiDB-lite"/>
    </source>
</evidence>
<evidence type="ECO:0000256" key="3">
    <source>
        <dbReference type="ARBA" id="ARBA00023163"/>
    </source>
</evidence>
<dbReference type="Gene3D" id="4.10.280.10">
    <property type="entry name" value="Helix-loop-helix DNA-binding domain"/>
    <property type="match status" value="1"/>
</dbReference>
<feature type="region of interest" description="Disordered" evidence="6">
    <location>
        <begin position="1"/>
        <end position="22"/>
    </location>
</feature>
<dbReference type="GO" id="GO:0000976">
    <property type="term" value="F:transcription cis-regulatory region binding"/>
    <property type="evidence" value="ECO:0007669"/>
    <property type="project" value="TreeGrafter"/>
</dbReference>
<dbReference type="GO" id="GO:0046983">
    <property type="term" value="F:protein dimerization activity"/>
    <property type="evidence" value="ECO:0007669"/>
    <property type="project" value="InterPro"/>
</dbReference>
<organism evidence="8 9">
    <name type="scientific">Saponaria officinalis</name>
    <name type="common">Common soapwort</name>
    <name type="synonym">Lychnis saponaria</name>
    <dbReference type="NCBI Taxonomy" id="3572"/>
    <lineage>
        <taxon>Eukaryota</taxon>
        <taxon>Viridiplantae</taxon>
        <taxon>Streptophyta</taxon>
        <taxon>Embryophyta</taxon>
        <taxon>Tracheophyta</taxon>
        <taxon>Spermatophyta</taxon>
        <taxon>Magnoliopsida</taxon>
        <taxon>eudicotyledons</taxon>
        <taxon>Gunneridae</taxon>
        <taxon>Pentapetalae</taxon>
        <taxon>Caryophyllales</taxon>
        <taxon>Caryophyllaceae</taxon>
        <taxon>Caryophylleae</taxon>
        <taxon>Saponaria</taxon>
    </lineage>
</organism>
<dbReference type="Pfam" id="PF00010">
    <property type="entry name" value="HLH"/>
    <property type="match status" value="1"/>
</dbReference>
<keyword evidence="4 5" id="KW-0539">Nucleus</keyword>
<dbReference type="InterPro" id="IPR036638">
    <property type="entry name" value="HLH_DNA-bd_sf"/>
</dbReference>
<dbReference type="EMBL" id="JBDFQZ010000003">
    <property type="protein sequence ID" value="KAK9743218.1"/>
    <property type="molecule type" value="Genomic_DNA"/>
</dbReference>